<keyword evidence="5" id="KW-1185">Reference proteome</keyword>
<dbReference type="InterPro" id="IPR043749">
    <property type="entry name" value="DUF5694"/>
</dbReference>
<evidence type="ECO:0000313" key="2">
    <source>
        <dbReference type="EMBL" id="BBE34604.1"/>
    </source>
</evidence>
<feature type="chain" id="PRO_5041978718" description="TraB/GumN family protein" evidence="1">
    <location>
        <begin position="20"/>
        <end position="271"/>
    </location>
</feature>
<dbReference type="EMBL" id="AP018711">
    <property type="protein sequence ID" value="BBE34604.1"/>
    <property type="molecule type" value="Genomic_DNA"/>
</dbReference>
<dbReference type="RefSeq" id="WP_121048055.1">
    <property type="nucleotide sequence ID" value="NZ_AP018711.1"/>
</dbReference>
<gene>
    <name evidence="3" type="ORF">DFR51_1190</name>
    <name evidence="2" type="ORF">SmB9_22620</name>
</gene>
<name>A0AAD1G1D5_SPHMI</name>
<dbReference type="KEGG" id="smic:SmB9_22620"/>
<dbReference type="Proteomes" id="UP000276029">
    <property type="component" value="Unassembled WGS sequence"/>
</dbReference>
<feature type="signal peptide" evidence="1">
    <location>
        <begin position="1"/>
        <end position="19"/>
    </location>
</feature>
<accession>A0AAD1G1D5</accession>
<evidence type="ECO:0000313" key="3">
    <source>
        <dbReference type="EMBL" id="RKS91624.1"/>
    </source>
</evidence>
<reference evidence="2 4" key="1">
    <citation type="submission" date="2018-06" db="EMBL/GenBank/DDBJ databases">
        <title>Complete Genome Sequence of the Microcystin-Degrading Bacterium Sphingosinicella microcystinivorans Strain B-9.</title>
        <authorList>
            <person name="Jin H."/>
            <person name="Nishizawa T."/>
            <person name="Guo Y."/>
            <person name="Nishizawa A."/>
            <person name="Park H."/>
            <person name="Kato H."/>
            <person name="Tsuji K."/>
            <person name="Harada K."/>
        </authorList>
    </citation>
    <scope>NUCLEOTIDE SEQUENCE [LARGE SCALE GENOMIC DNA]</scope>
    <source>
        <strain evidence="2 4">B9</strain>
    </source>
</reference>
<dbReference type="Pfam" id="PF18950">
    <property type="entry name" value="DUF5694"/>
    <property type="match status" value="1"/>
</dbReference>
<organism evidence="2 4">
    <name type="scientific">Sphingosinicella microcystinivorans</name>
    <dbReference type="NCBI Taxonomy" id="335406"/>
    <lineage>
        <taxon>Bacteria</taxon>
        <taxon>Pseudomonadati</taxon>
        <taxon>Pseudomonadota</taxon>
        <taxon>Alphaproteobacteria</taxon>
        <taxon>Sphingomonadales</taxon>
        <taxon>Sphingosinicellaceae</taxon>
        <taxon>Sphingosinicella</taxon>
    </lineage>
</organism>
<protein>
    <recommendedName>
        <fullName evidence="6">TraB/GumN family protein</fullName>
    </recommendedName>
</protein>
<proteinExistence type="predicted"/>
<sequence length="271" mass="30051">MRIVPLVAVALTAASPAAAKDTRIMVLGTYHFSNAGLDKANVKADDVTAPARQAELERLTTALAAWKPDKVLVEWQYPQPFTVPEYRAFTPQDLKTKANEVIQIGFRLARKLGHAEVYGFDEQPGPGEPDYFPFGPVEAFAAAHGQKAELDAVFDYFRQQADAQTKAQETQSVPELLITINDPERNAAEHAKGYYSMLRFGDGEEQPGAVLNAMWYMRNAKMFAKIGLIAKPGERVLVIVGSGHKYWLEHFAETTPGFVAVDPRPYLKEAR</sequence>
<reference evidence="3 5" key="2">
    <citation type="submission" date="2018-10" db="EMBL/GenBank/DDBJ databases">
        <title>Genomic Encyclopedia of Type Strains, Phase IV (KMG-IV): sequencing the most valuable type-strain genomes for metagenomic binning, comparative biology and taxonomic classification.</title>
        <authorList>
            <person name="Goeker M."/>
        </authorList>
    </citation>
    <scope>NUCLEOTIDE SEQUENCE [LARGE SCALE GENOMIC DNA]</scope>
    <source>
        <strain evidence="3 5">DSM 19791</strain>
    </source>
</reference>
<keyword evidence="1" id="KW-0732">Signal</keyword>
<evidence type="ECO:0000313" key="5">
    <source>
        <dbReference type="Proteomes" id="UP000276029"/>
    </source>
</evidence>
<evidence type="ECO:0008006" key="6">
    <source>
        <dbReference type="Google" id="ProtNLM"/>
    </source>
</evidence>
<dbReference type="AlphaFoldDB" id="A0AAD1G1D5"/>
<evidence type="ECO:0000256" key="1">
    <source>
        <dbReference type="SAM" id="SignalP"/>
    </source>
</evidence>
<evidence type="ECO:0000313" key="4">
    <source>
        <dbReference type="Proteomes" id="UP000275727"/>
    </source>
</evidence>
<dbReference type="Proteomes" id="UP000275727">
    <property type="component" value="Chromosome"/>
</dbReference>
<dbReference type="EMBL" id="RBWX01000007">
    <property type="protein sequence ID" value="RKS91624.1"/>
    <property type="molecule type" value="Genomic_DNA"/>
</dbReference>